<dbReference type="InterPro" id="IPR000477">
    <property type="entry name" value="RT_dom"/>
</dbReference>
<gene>
    <name evidence="3" type="ORF">EPI10_020469</name>
</gene>
<comment type="caution">
    <text evidence="3">The sequence shown here is derived from an EMBL/GenBank/DDBJ whole genome shotgun (WGS) entry which is preliminary data.</text>
</comment>
<keyword evidence="1" id="KW-1133">Transmembrane helix</keyword>
<protein>
    <submittedName>
        <fullName evidence="3">DNA/RNA polymerases superfamily protein</fullName>
    </submittedName>
</protein>
<accession>A0A5B6WFB7</accession>
<sequence length="81" mass="9331">MPFGLKKAPTAFMDLMKRVFQPYLGLFVVVSIIDILVYSKTEDEHDEHLKVVLQTFKCEFWLSEVMFLGHVVSAEGIRVDP</sequence>
<evidence type="ECO:0000313" key="4">
    <source>
        <dbReference type="Proteomes" id="UP000325315"/>
    </source>
</evidence>
<keyword evidence="4" id="KW-1185">Reference proteome</keyword>
<reference evidence="3" key="1">
    <citation type="submission" date="2019-08" db="EMBL/GenBank/DDBJ databases">
        <authorList>
            <person name="Liu F."/>
        </authorList>
    </citation>
    <scope>NUCLEOTIDE SEQUENCE [LARGE SCALE GENOMIC DNA]</scope>
    <source>
        <strain evidence="3">PA1801</strain>
        <tissue evidence="3">Leaf</tissue>
    </source>
</reference>
<dbReference type="InterPro" id="IPR053134">
    <property type="entry name" value="RNA-dir_DNA_polymerase"/>
</dbReference>
<dbReference type="PANTHER" id="PTHR24559">
    <property type="entry name" value="TRANSPOSON TY3-I GAG-POL POLYPROTEIN"/>
    <property type="match status" value="1"/>
</dbReference>
<feature type="domain" description="Reverse transcriptase" evidence="2">
    <location>
        <begin position="1"/>
        <end position="57"/>
    </location>
</feature>
<dbReference type="OrthoDB" id="111931at2759"/>
<dbReference type="SUPFAM" id="SSF56672">
    <property type="entry name" value="DNA/RNA polymerases"/>
    <property type="match status" value="1"/>
</dbReference>
<dbReference type="Gene3D" id="3.30.70.270">
    <property type="match status" value="1"/>
</dbReference>
<keyword evidence="1" id="KW-0472">Membrane</keyword>
<name>A0A5B6WFB7_9ROSI</name>
<organism evidence="3 4">
    <name type="scientific">Gossypium australe</name>
    <dbReference type="NCBI Taxonomy" id="47621"/>
    <lineage>
        <taxon>Eukaryota</taxon>
        <taxon>Viridiplantae</taxon>
        <taxon>Streptophyta</taxon>
        <taxon>Embryophyta</taxon>
        <taxon>Tracheophyta</taxon>
        <taxon>Spermatophyta</taxon>
        <taxon>Magnoliopsida</taxon>
        <taxon>eudicotyledons</taxon>
        <taxon>Gunneridae</taxon>
        <taxon>Pentapetalae</taxon>
        <taxon>rosids</taxon>
        <taxon>malvids</taxon>
        <taxon>Malvales</taxon>
        <taxon>Malvaceae</taxon>
        <taxon>Malvoideae</taxon>
        <taxon>Gossypium</taxon>
    </lineage>
</organism>
<dbReference type="AlphaFoldDB" id="A0A5B6WFB7"/>
<dbReference type="Proteomes" id="UP000325315">
    <property type="component" value="Unassembled WGS sequence"/>
</dbReference>
<evidence type="ECO:0000313" key="3">
    <source>
        <dbReference type="EMBL" id="KAA3480004.1"/>
    </source>
</evidence>
<dbReference type="EMBL" id="SMMG02000003">
    <property type="protein sequence ID" value="KAA3480004.1"/>
    <property type="molecule type" value="Genomic_DNA"/>
</dbReference>
<evidence type="ECO:0000259" key="2">
    <source>
        <dbReference type="Pfam" id="PF00078"/>
    </source>
</evidence>
<keyword evidence="1" id="KW-0812">Transmembrane</keyword>
<dbReference type="Pfam" id="PF00078">
    <property type="entry name" value="RVT_1"/>
    <property type="match status" value="1"/>
</dbReference>
<dbReference type="InterPro" id="IPR043502">
    <property type="entry name" value="DNA/RNA_pol_sf"/>
</dbReference>
<feature type="transmembrane region" description="Helical" evidence="1">
    <location>
        <begin position="20"/>
        <end position="38"/>
    </location>
</feature>
<dbReference type="InterPro" id="IPR043128">
    <property type="entry name" value="Rev_trsase/Diguanyl_cyclase"/>
</dbReference>
<dbReference type="PANTHER" id="PTHR24559:SF444">
    <property type="entry name" value="REVERSE TRANSCRIPTASE DOMAIN-CONTAINING PROTEIN"/>
    <property type="match status" value="1"/>
</dbReference>
<proteinExistence type="predicted"/>
<evidence type="ECO:0000256" key="1">
    <source>
        <dbReference type="SAM" id="Phobius"/>
    </source>
</evidence>